<dbReference type="SUPFAM" id="SSF56300">
    <property type="entry name" value="Metallo-dependent phosphatases"/>
    <property type="match status" value="1"/>
</dbReference>
<dbReference type="PANTHER" id="PTHR34990">
    <property type="entry name" value="UDP-2,3-DIACYLGLUCOSAMINE HYDROLASE-RELATED"/>
    <property type="match status" value="1"/>
</dbReference>
<protein>
    <submittedName>
        <fullName evidence="8">UDP-2,3-diacylglucosamine hydrolase</fullName>
    </submittedName>
</protein>
<evidence type="ECO:0000256" key="3">
    <source>
        <dbReference type="ARBA" id="ARBA00022723"/>
    </source>
</evidence>
<evidence type="ECO:0000259" key="7">
    <source>
        <dbReference type="Pfam" id="PF00149"/>
    </source>
</evidence>
<keyword evidence="9" id="KW-1185">Reference proteome</keyword>
<accession>A0A517ZDW0</accession>
<keyword evidence="2" id="KW-0997">Cell inner membrane</keyword>
<evidence type="ECO:0000256" key="4">
    <source>
        <dbReference type="ARBA" id="ARBA00023136"/>
    </source>
</evidence>
<feature type="domain" description="Calcineurin-like phosphoesterase" evidence="7">
    <location>
        <begin position="27"/>
        <end position="232"/>
    </location>
</feature>
<evidence type="ECO:0000256" key="1">
    <source>
        <dbReference type="ARBA" id="ARBA00022475"/>
    </source>
</evidence>
<keyword evidence="4" id="KW-0472">Membrane</keyword>
<dbReference type="Pfam" id="PF00149">
    <property type="entry name" value="Metallophos"/>
    <property type="match status" value="1"/>
</dbReference>
<dbReference type="InterPro" id="IPR029052">
    <property type="entry name" value="Metallo-depent_PP-like"/>
</dbReference>
<dbReference type="GO" id="GO:0009245">
    <property type="term" value="P:lipid A biosynthetic process"/>
    <property type="evidence" value="ECO:0007669"/>
    <property type="project" value="TreeGrafter"/>
</dbReference>
<dbReference type="Proteomes" id="UP000320496">
    <property type="component" value="Chromosome"/>
</dbReference>
<evidence type="ECO:0000256" key="6">
    <source>
        <dbReference type="SAM" id="MobiDB-lite"/>
    </source>
</evidence>
<dbReference type="AlphaFoldDB" id="A0A517ZDW0"/>
<name>A0A517ZDW0_9PLAN</name>
<gene>
    <name evidence="8" type="ORF">Mal4_50210</name>
</gene>
<dbReference type="GO" id="GO:0016020">
    <property type="term" value="C:membrane"/>
    <property type="evidence" value="ECO:0007669"/>
    <property type="project" value="GOC"/>
</dbReference>
<dbReference type="EMBL" id="CP036275">
    <property type="protein sequence ID" value="QDU40663.1"/>
    <property type="molecule type" value="Genomic_DNA"/>
</dbReference>
<keyword evidence="1" id="KW-1003">Cell membrane</keyword>
<keyword evidence="5" id="KW-0464">Manganese</keyword>
<sequence>MAAPPLKAQRQVGRTSPHSLETEQSVRTLFVSDLHLGCRHAQAGAFLEYISRHLPRELYLVGDVIDGWKLGARWRWTAEYSSILERLNYLVKHGTRIYYTPGNHDAFLRDELFSSVLRGKLGSIEIADEFVFSSVSGRRLLVIHGDQFDNVEEKAQWVSRLGARAHDYLLSMNRLVSRMRRVEDRSPYAYCGRIKRRVKQKVCESSRFRERLLEHAHSRGCDGVVCGHLHSPLVADIDGMLYANVGDWVEHCTAMIEYEDGSLVLDHYYAGDREHVSVEVDSQPLLSKQEVAATASAGCAPVSGCRSEA</sequence>
<dbReference type="KEGG" id="mri:Mal4_50210"/>
<dbReference type="PANTHER" id="PTHR34990:SF2">
    <property type="entry name" value="BLL8164 PROTEIN"/>
    <property type="match status" value="1"/>
</dbReference>
<dbReference type="CDD" id="cd07398">
    <property type="entry name" value="MPP_YbbF-LpxH"/>
    <property type="match status" value="1"/>
</dbReference>
<dbReference type="RefSeq" id="WP_145371934.1">
    <property type="nucleotide sequence ID" value="NZ_CP036275.1"/>
</dbReference>
<evidence type="ECO:0000313" key="9">
    <source>
        <dbReference type="Proteomes" id="UP000320496"/>
    </source>
</evidence>
<organism evidence="8 9">
    <name type="scientific">Maioricimonas rarisocia</name>
    <dbReference type="NCBI Taxonomy" id="2528026"/>
    <lineage>
        <taxon>Bacteria</taxon>
        <taxon>Pseudomonadati</taxon>
        <taxon>Planctomycetota</taxon>
        <taxon>Planctomycetia</taxon>
        <taxon>Planctomycetales</taxon>
        <taxon>Planctomycetaceae</taxon>
        <taxon>Maioricimonas</taxon>
    </lineage>
</organism>
<evidence type="ECO:0000256" key="5">
    <source>
        <dbReference type="ARBA" id="ARBA00023211"/>
    </source>
</evidence>
<dbReference type="GO" id="GO:0008758">
    <property type="term" value="F:UDP-2,3-diacylglucosamine hydrolase activity"/>
    <property type="evidence" value="ECO:0007669"/>
    <property type="project" value="TreeGrafter"/>
</dbReference>
<keyword evidence="8" id="KW-0378">Hydrolase</keyword>
<evidence type="ECO:0000313" key="8">
    <source>
        <dbReference type="EMBL" id="QDU40663.1"/>
    </source>
</evidence>
<dbReference type="InterPro" id="IPR004843">
    <property type="entry name" value="Calcineurin-like_PHP"/>
</dbReference>
<dbReference type="OrthoDB" id="9802481at2"/>
<reference evidence="8 9" key="1">
    <citation type="submission" date="2019-02" db="EMBL/GenBank/DDBJ databases">
        <title>Deep-cultivation of Planctomycetes and their phenomic and genomic characterization uncovers novel biology.</title>
        <authorList>
            <person name="Wiegand S."/>
            <person name="Jogler M."/>
            <person name="Boedeker C."/>
            <person name="Pinto D."/>
            <person name="Vollmers J."/>
            <person name="Rivas-Marin E."/>
            <person name="Kohn T."/>
            <person name="Peeters S.H."/>
            <person name="Heuer A."/>
            <person name="Rast P."/>
            <person name="Oberbeckmann S."/>
            <person name="Bunk B."/>
            <person name="Jeske O."/>
            <person name="Meyerdierks A."/>
            <person name="Storesund J.E."/>
            <person name="Kallscheuer N."/>
            <person name="Luecker S."/>
            <person name="Lage O.M."/>
            <person name="Pohl T."/>
            <person name="Merkel B.J."/>
            <person name="Hornburger P."/>
            <person name="Mueller R.-W."/>
            <person name="Bruemmer F."/>
            <person name="Labrenz M."/>
            <person name="Spormann A.M."/>
            <person name="Op den Camp H."/>
            <person name="Overmann J."/>
            <person name="Amann R."/>
            <person name="Jetten M.S.M."/>
            <person name="Mascher T."/>
            <person name="Medema M.H."/>
            <person name="Devos D.P."/>
            <person name="Kaster A.-K."/>
            <person name="Ovreas L."/>
            <person name="Rohde M."/>
            <person name="Galperin M.Y."/>
            <person name="Jogler C."/>
        </authorList>
    </citation>
    <scope>NUCLEOTIDE SEQUENCE [LARGE SCALE GENOMIC DNA]</scope>
    <source>
        <strain evidence="8 9">Mal4</strain>
    </source>
</reference>
<dbReference type="InterPro" id="IPR043461">
    <property type="entry name" value="LpxH-like"/>
</dbReference>
<proteinExistence type="predicted"/>
<feature type="region of interest" description="Disordered" evidence="6">
    <location>
        <begin position="1"/>
        <end position="20"/>
    </location>
</feature>
<keyword evidence="3" id="KW-0479">Metal-binding</keyword>
<evidence type="ECO:0000256" key="2">
    <source>
        <dbReference type="ARBA" id="ARBA00022519"/>
    </source>
</evidence>
<dbReference type="GO" id="GO:0046872">
    <property type="term" value="F:metal ion binding"/>
    <property type="evidence" value="ECO:0007669"/>
    <property type="project" value="UniProtKB-KW"/>
</dbReference>
<dbReference type="Gene3D" id="3.60.21.10">
    <property type="match status" value="1"/>
</dbReference>